<feature type="compositionally biased region" description="Polar residues" evidence="1">
    <location>
        <begin position="127"/>
        <end position="137"/>
    </location>
</feature>
<feature type="compositionally biased region" description="Low complexity" evidence="1">
    <location>
        <begin position="144"/>
        <end position="165"/>
    </location>
</feature>
<dbReference type="Proteomes" id="UP001652661">
    <property type="component" value="Chromosome 3L"/>
</dbReference>
<name>A0A6P4JPV6_DROKI</name>
<accession>A0A6P4JPV6</accession>
<feature type="region of interest" description="Disordered" evidence="1">
    <location>
        <begin position="103"/>
        <end position="225"/>
    </location>
</feature>
<feature type="compositionally biased region" description="Low complexity" evidence="1">
    <location>
        <begin position="115"/>
        <end position="126"/>
    </location>
</feature>
<evidence type="ECO:0000313" key="3">
    <source>
        <dbReference type="RefSeq" id="XP_017037611.2"/>
    </source>
</evidence>
<keyword evidence="2" id="KW-1185">Reference proteome</keyword>
<reference evidence="3" key="1">
    <citation type="submission" date="2025-08" db="UniProtKB">
        <authorList>
            <consortium name="RefSeq"/>
        </authorList>
    </citation>
    <scope>IDENTIFICATION</scope>
    <source>
        <strain evidence="3">14028-0561.14</strain>
        <tissue evidence="3">Whole fly</tissue>
    </source>
</reference>
<dbReference type="RefSeq" id="XP_017037611.2">
    <property type="nucleotide sequence ID" value="XM_017182122.3"/>
</dbReference>
<feature type="compositionally biased region" description="Low complexity" evidence="1">
    <location>
        <begin position="178"/>
        <end position="191"/>
    </location>
</feature>
<organism evidence="2 3">
    <name type="scientific">Drosophila kikkawai</name>
    <name type="common">Fruit fly</name>
    <dbReference type="NCBI Taxonomy" id="30033"/>
    <lineage>
        <taxon>Eukaryota</taxon>
        <taxon>Metazoa</taxon>
        <taxon>Ecdysozoa</taxon>
        <taxon>Arthropoda</taxon>
        <taxon>Hexapoda</taxon>
        <taxon>Insecta</taxon>
        <taxon>Pterygota</taxon>
        <taxon>Neoptera</taxon>
        <taxon>Endopterygota</taxon>
        <taxon>Diptera</taxon>
        <taxon>Brachycera</taxon>
        <taxon>Muscomorpha</taxon>
        <taxon>Ephydroidea</taxon>
        <taxon>Drosophilidae</taxon>
        <taxon>Drosophila</taxon>
        <taxon>Sophophora</taxon>
    </lineage>
</organism>
<dbReference type="GeneID" id="108085502"/>
<protein>
    <submittedName>
        <fullName evidence="3">Uncharacterized protein HipHop</fullName>
    </submittedName>
</protein>
<evidence type="ECO:0000256" key="1">
    <source>
        <dbReference type="SAM" id="MobiDB-lite"/>
    </source>
</evidence>
<feature type="region of interest" description="Disordered" evidence="1">
    <location>
        <begin position="20"/>
        <end position="44"/>
    </location>
</feature>
<dbReference type="OrthoDB" id="8031641at2759"/>
<dbReference type="AlphaFoldDB" id="A0A6P4JPV6"/>
<sequence length="262" mass="28411">MSKQYRLDAIEFHPSLASQSGKFCEKQDESDMAPSSSQEPPQVPLRNCALAPHRLKTPSRKITDPYLVNFAKRINSEIRVGNLLCLDCYQNLKNLYRMKMANARQHHEKRKREQSSGNSISDVSNSQRMVSTSSSDEVSVPGNRSTASPLSSRGSSPTTSAAAAAKRQRTSAPPPPSSRDSSPTTSAAAAAKRQRTSSPPPPIPAASGNSYVSDDDDPNSNLSLNAVNGTRLPHIQPIPKRRQFVHLNKNAMDIYLAGTTGG</sequence>
<evidence type="ECO:0000313" key="2">
    <source>
        <dbReference type="Proteomes" id="UP001652661"/>
    </source>
</evidence>
<proteinExistence type="predicted"/>
<gene>
    <name evidence="3" type="primary">HipHop</name>
</gene>